<evidence type="ECO:0008006" key="3">
    <source>
        <dbReference type="Google" id="ProtNLM"/>
    </source>
</evidence>
<reference evidence="1 2" key="1">
    <citation type="journal article" date="2018" name="MBio">
        <title>Comparative Genomics Reveals the Core Gene Toolbox for the Fungus-Insect Symbiosis.</title>
        <authorList>
            <person name="Wang Y."/>
            <person name="Stata M."/>
            <person name="Wang W."/>
            <person name="Stajich J.E."/>
            <person name="White M.M."/>
            <person name="Moncalvo J.M."/>
        </authorList>
    </citation>
    <scope>NUCLEOTIDE SEQUENCE [LARGE SCALE GENOMIC DNA]</scope>
    <source>
        <strain evidence="1 2">SWE-8-4</strain>
    </source>
</reference>
<dbReference type="Proteomes" id="UP000245383">
    <property type="component" value="Unassembled WGS sequence"/>
</dbReference>
<dbReference type="OrthoDB" id="2286148at2759"/>
<evidence type="ECO:0000313" key="2">
    <source>
        <dbReference type="Proteomes" id="UP000245383"/>
    </source>
</evidence>
<comment type="caution">
    <text evidence="1">The sequence shown here is derived from an EMBL/GenBank/DDBJ whole genome shotgun (WGS) entry which is preliminary data.</text>
</comment>
<dbReference type="AlphaFoldDB" id="A0A2T9Y9U1"/>
<evidence type="ECO:0000313" key="1">
    <source>
        <dbReference type="EMBL" id="PVU89095.1"/>
    </source>
</evidence>
<proteinExistence type="predicted"/>
<dbReference type="InterPro" id="IPR043502">
    <property type="entry name" value="DNA/RNA_pol_sf"/>
</dbReference>
<organism evidence="1 2">
    <name type="scientific">Smittium simulii</name>
    <dbReference type="NCBI Taxonomy" id="133385"/>
    <lineage>
        <taxon>Eukaryota</taxon>
        <taxon>Fungi</taxon>
        <taxon>Fungi incertae sedis</taxon>
        <taxon>Zoopagomycota</taxon>
        <taxon>Kickxellomycotina</taxon>
        <taxon>Harpellomycetes</taxon>
        <taxon>Harpellales</taxon>
        <taxon>Legeriomycetaceae</taxon>
        <taxon>Smittium</taxon>
    </lineage>
</organism>
<dbReference type="EMBL" id="MBFR01000340">
    <property type="protein sequence ID" value="PVU89095.1"/>
    <property type="molecule type" value="Genomic_DNA"/>
</dbReference>
<gene>
    <name evidence="1" type="ORF">BB561_005547</name>
</gene>
<dbReference type="STRING" id="133385.A0A2T9Y9U1"/>
<name>A0A2T9Y9U1_9FUNG</name>
<sequence>MDQDNLANLISNLAKQVRLLRIENAETQQDVHRIQQGQHDQPIQTEPVDVELIHVVARAPKPTTRRGVEDIIYSCPKGNVMHYTPPTLSDTTSVTVKKVDSAFYGVQSTLANITRPIDFYIYQKMIKNPESNHRLLLSDAAFNITKLRRELVYKTMDLSGRAPKLAEETKDSLFEPEQFDTIVESKKKEQRKRRSRSRRPFLQSQQVVYGNAPAPAQIFQQTATHNTKKRTRVLNRTIKYVPSRRTSLYVLSRMGQAYRQSIGKKHGRKRLQNAFQAYLRSLIQGTTRNSRAKKSTFTKGKKCSEGQHKKKLANEQYVYNTKESRRSKTGIGSEETKLLRSGQDLQDGIPDICMQDNQEERLHDIFYLEDAILHILIHQSCRKYLRFMWNGMNLQFRAHPFGLSLSPHTFTKILKPFVMGQ</sequence>
<keyword evidence="2" id="KW-1185">Reference proteome</keyword>
<dbReference type="SUPFAM" id="SSF56672">
    <property type="entry name" value="DNA/RNA polymerases"/>
    <property type="match status" value="1"/>
</dbReference>
<protein>
    <recommendedName>
        <fullName evidence="3">Reverse transcriptase domain-containing protein</fullName>
    </recommendedName>
</protein>
<accession>A0A2T9Y9U1</accession>